<dbReference type="KEGG" id="hmi:soil367_02525"/>
<dbReference type="UniPathway" id="UPA00077">
    <property type="reaction ID" value="UER00154"/>
</dbReference>
<dbReference type="FunFam" id="3.30.1130.10:FF:000002">
    <property type="entry name" value="7,8-dihydroneopterin aldolase"/>
    <property type="match status" value="1"/>
</dbReference>
<dbReference type="GO" id="GO:0016853">
    <property type="term" value="F:isomerase activity"/>
    <property type="evidence" value="ECO:0007669"/>
    <property type="project" value="UniProtKB-KW"/>
</dbReference>
<feature type="domain" description="Dihydroneopterin aldolase/epimerase" evidence="9">
    <location>
        <begin position="4"/>
        <end position="114"/>
    </location>
</feature>
<dbReference type="InterPro" id="IPR043133">
    <property type="entry name" value="GTP-CH-I_C/QueF"/>
</dbReference>
<evidence type="ECO:0000256" key="2">
    <source>
        <dbReference type="ARBA" id="ARBA00001353"/>
    </source>
</evidence>
<evidence type="ECO:0000313" key="11">
    <source>
        <dbReference type="Proteomes" id="UP000298049"/>
    </source>
</evidence>
<evidence type="ECO:0000256" key="7">
    <source>
        <dbReference type="ARBA" id="ARBA00023239"/>
    </source>
</evidence>
<name>A0A4P7XDI5_9ALTE</name>
<dbReference type="NCBIfam" id="TIGR00526">
    <property type="entry name" value="folB_dom"/>
    <property type="match status" value="1"/>
</dbReference>
<dbReference type="Pfam" id="PF02152">
    <property type="entry name" value="FolB"/>
    <property type="match status" value="1"/>
</dbReference>
<comment type="function">
    <text evidence="8">Catalyzes the conversion of 7,8-dihydroneopterin to 6-hydroxymethyl-7,8-dihydropterin.</text>
</comment>
<dbReference type="PANTHER" id="PTHR42844:SF1">
    <property type="entry name" value="DIHYDRONEOPTERIN ALDOLASE 1-RELATED"/>
    <property type="match status" value="1"/>
</dbReference>
<evidence type="ECO:0000256" key="8">
    <source>
        <dbReference type="RuleBase" id="RU362079"/>
    </source>
</evidence>
<dbReference type="Proteomes" id="UP000298049">
    <property type="component" value="Chromosome"/>
</dbReference>
<dbReference type="PANTHER" id="PTHR42844">
    <property type="entry name" value="DIHYDRONEOPTERIN ALDOLASE 1-RELATED"/>
    <property type="match status" value="1"/>
</dbReference>
<dbReference type="EMBL" id="CP031093">
    <property type="protein sequence ID" value="QCF24911.1"/>
    <property type="molecule type" value="Genomic_DNA"/>
</dbReference>
<comment type="catalytic activity">
    <reaction evidence="2 8">
        <text>7,8-dihydroneopterin = 6-hydroxymethyl-7,8-dihydropterin + glycolaldehyde</text>
        <dbReference type="Rhea" id="RHEA:10540"/>
        <dbReference type="ChEBI" id="CHEBI:17001"/>
        <dbReference type="ChEBI" id="CHEBI:17071"/>
        <dbReference type="ChEBI" id="CHEBI:44841"/>
        <dbReference type="EC" id="4.1.2.25"/>
    </reaction>
</comment>
<evidence type="ECO:0000256" key="5">
    <source>
        <dbReference type="ARBA" id="ARBA00022909"/>
    </source>
</evidence>
<evidence type="ECO:0000256" key="4">
    <source>
        <dbReference type="ARBA" id="ARBA00005708"/>
    </source>
</evidence>
<dbReference type="SMART" id="SM00905">
    <property type="entry name" value="FolB"/>
    <property type="match status" value="1"/>
</dbReference>
<accession>A0A4P7XDI5</accession>
<organism evidence="10 11">
    <name type="scientific">Hydrocarboniclastica marina</name>
    <dbReference type="NCBI Taxonomy" id="2259620"/>
    <lineage>
        <taxon>Bacteria</taxon>
        <taxon>Pseudomonadati</taxon>
        <taxon>Pseudomonadota</taxon>
        <taxon>Gammaproteobacteria</taxon>
        <taxon>Alteromonadales</taxon>
        <taxon>Alteromonadaceae</taxon>
        <taxon>Hydrocarboniclastica</taxon>
    </lineage>
</organism>
<comment type="pathway">
    <text evidence="3 8">Cofactor biosynthesis; tetrahydrofolate biosynthesis; 2-amino-4-hydroxy-6-hydroxymethyl-7,8-dihydropteridine diphosphate from 7,8-dihydroneopterin triphosphate: step 3/4.</text>
</comment>
<comment type="similarity">
    <text evidence="4 8">Belongs to the DHNA family.</text>
</comment>
<keyword evidence="6" id="KW-0413">Isomerase</keyword>
<evidence type="ECO:0000256" key="6">
    <source>
        <dbReference type="ARBA" id="ARBA00023235"/>
    </source>
</evidence>
<sequence length="124" mass="13535">MDRVFIEGLRVDALIGVYGWEREVRQTLMLDLVMAWDNRVPGMSDDVTQALDYGRVAEAVAGWVGESRFQLLEALAESLAQKLMDEFEVPGLQLTIRKPGAVASAVSVGVSINRGLRLGAENSA</sequence>
<dbReference type="GO" id="GO:0005737">
    <property type="term" value="C:cytoplasm"/>
    <property type="evidence" value="ECO:0007669"/>
    <property type="project" value="TreeGrafter"/>
</dbReference>
<dbReference type="GO" id="GO:0046654">
    <property type="term" value="P:tetrahydrofolate biosynthetic process"/>
    <property type="evidence" value="ECO:0007669"/>
    <property type="project" value="UniProtKB-UniRule"/>
</dbReference>
<dbReference type="OrthoDB" id="9810587at2"/>
<protein>
    <recommendedName>
        <fullName evidence="8">7,8-dihydroneopterin aldolase</fullName>
        <ecNumber evidence="8">4.1.2.25</ecNumber>
    </recommendedName>
</protein>
<keyword evidence="5 8" id="KW-0289">Folate biosynthesis</keyword>
<reference evidence="10 11" key="1">
    <citation type="submission" date="2018-07" db="EMBL/GenBank/DDBJ databases">
        <title>Marsedoiliclastica nanhaica gen. nov. sp. nov., a novel marine hydrocarbonoclastic bacterium isolated from an in-situ enriched hydrocarbon-degrading consortium in deep-sea sediment.</title>
        <authorList>
            <person name="Dong C."/>
            <person name="Ma T."/>
            <person name="Liu R."/>
            <person name="Shao Z."/>
        </authorList>
    </citation>
    <scope>NUCLEOTIDE SEQUENCE [LARGE SCALE GENOMIC DNA]</scope>
    <source>
        <strain evidence="11">soil36-7</strain>
    </source>
</reference>
<keyword evidence="11" id="KW-1185">Reference proteome</keyword>
<dbReference type="InterPro" id="IPR006157">
    <property type="entry name" value="FolB_dom"/>
</dbReference>
<dbReference type="GO" id="GO:0004150">
    <property type="term" value="F:dihydroneopterin aldolase activity"/>
    <property type="evidence" value="ECO:0007669"/>
    <property type="project" value="UniProtKB-UniRule"/>
</dbReference>
<evidence type="ECO:0000313" key="10">
    <source>
        <dbReference type="EMBL" id="QCF24911.1"/>
    </source>
</evidence>
<dbReference type="Gene3D" id="3.30.1130.10">
    <property type="match status" value="1"/>
</dbReference>
<keyword evidence="7 8" id="KW-0456">Lyase</keyword>
<proteinExistence type="inferred from homology"/>
<dbReference type="InterPro" id="IPR006156">
    <property type="entry name" value="Dihydroneopterin_aldolase"/>
</dbReference>
<comment type="catalytic activity">
    <reaction evidence="1">
        <text>7,8-dihydroneopterin = 7,8-dihydromonapterin</text>
        <dbReference type="Rhea" id="RHEA:45328"/>
        <dbReference type="ChEBI" id="CHEBI:17001"/>
        <dbReference type="ChEBI" id="CHEBI:71175"/>
        <dbReference type="EC" id="5.1.99.8"/>
    </reaction>
</comment>
<evidence type="ECO:0000259" key="9">
    <source>
        <dbReference type="SMART" id="SM00905"/>
    </source>
</evidence>
<evidence type="ECO:0000256" key="1">
    <source>
        <dbReference type="ARBA" id="ARBA00000693"/>
    </source>
</evidence>
<dbReference type="NCBIfam" id="TIGR00525">
    <property type="entry name" value="folB"/>
    <property type="match status" value="1"/>
</dbReference>
<dbReference type="GO" id="GO:0046656">
    <property type="term" value="P:folic acid biosynthetic process"/>
    <property type="evidence" value="ECO:0007669"/>
    <property type="project" value="UniProtKB-UniRule"/>
</dbReference>
<dbReference type="SUPFAM" id="SSF55620">
    <property type="entry name" value="Tetrahydrobiopterin biosynthesis enzymes-like"/>
    <property type="match status" value="1"/>
</dbReference>
<dbReference type="AlphaFoldDB" id="A0A4P7XDI5"/>
<dbReference type="EC" id="4.1.2.25" evidence="8"/>
<evidence type="ECO:0000256" key="3">
    <source>
        <dbReference type="ARBA" id="ARBA00005013"/>
    </source>
</evidence>
<dbReference type="RefSeq" id="WP_136546597.1">
    <property type="nucleotide sequence ID" value="NZ_CP031093.1"/>
</dbReference>
<gene>
    <name evidence="10" type="primary">folB</name>
    <name evidence="10" type="ORF">soil367_02525</name>
</gene>
<dbReference type="CDD" id="cd00534">
    <property type="entry name" value="DHNA_DHNTPE"/>
    <property type="match status" value="1"/>
</dbReference>